<dbReference type="PANTHER" id="PTHR12896">
    <property type="entry name" value="PAX6 NEIGHBOR PROTEIN PAXNEB"/>
    <property type="match status" value="1"/>
</dbReference>
<dbReference type="Proteomes" id="UP000826195">
    <property type="component" value="Unassembled WGS sequence"/>
</dbReference>
<keyword evidence="7" id="KW-0819">tRNA processing</keyword>
<evidence type="ECO:0000256" key="8">
    <source>
        <dbReference type="ARBA" id="ARBA00023242"/>
    </source>
</evidence>
<organism evidence="9 10">
    <name type="scientific">Cotesia glomerata</name>
    <name type="common">Lepidopteran parasitic wasp</name>
    <name type="synonym">Apanteles glomeratus</name>
    <dbReference type="NCBI Taxonomy" id="32391"/>
    <lineage>
        <taxon>Eukaryota</taxon>
        <taxon>Metazoa</taxon>
        <taxon>Ecdysozoa</taxon>
        <taxon>Arthropoda</taxon>
        <taxon>Hexapoda</taxon>
        <taxon>Insecta</taxon>
        <taxon>Pterygota</taxon>
        <taxon>Neoptera</taxon>
        <taxon>Endopterygota</taxon>
        <taxon>Hymenoptera</taxon>
        <taxon>Apocrita</taxon>
        <taxon>Ichneumonoidea</taxon>
        <taxon>Braconidae</taxon>
        <taxon>Microgastrinae</taxon>
        <taxon>Cotesia</taxon>
    </lineage>
</organism>
<sequence length="382" mass="43147">MTNNDRKSIKKSQSTILGTKPSFINAQLLISTGIPSLDTIIGGGLPIGTILLLEEDKYGNYAKTILKYFLAEGCVAKHNLLIASQDFSPDKLICELPAVICEDKSTRFTVSAAPLTVRDAERMKIAWRYENMKASSDPLATKSKNSKYNTDFGHFFDLTKKMDPSLIDRDRIFCLADSDITTPLGNDNFNKCHPMGFRDCRYPNFLNKLQRELKSGGFYVTDKSEKRNIMRIVIHGLGSRLWISDQDPEDHGDVVKFFYCFRSLMRNCYAVAAISVPNIFEDDTIMMRIENLSDTAIALESFAGSSKETNPIFKDYHGLLYVKKLSAINTLAPHCPESYDLAFKMRRKKFVIEILHLPPDFGEEKEEKVTSFGCGSSKLLDF</sequence>
<dbReference type="GO" id="GO:0008023">
    <property type="term" value="C:transcription elongation factor complex"/>
    <property type="evidence" value="ECO:0007669"/>
    <property type="project" value="TreeGrafter"/>
</dbReference>
<reference evidence="9 10" key="1">
    <citation type="journal article" date="2021" name="J. Hered.">
        <title>A chromosome-level genome assembly of the parasitoid wasp, Cotesia glomerata (Hymenoptera: Braconidae).</title>
        <authorList>
            <person name="Pinto B.J."/>
            <person name="Weis J.J."/>
            <person name="Gamble T."/>
            <person name="Ode P.J."/>
            <person name="Paul R."/>
            <person name="Zaspel J.M."/>
        </authorList>
    </citation>
    <scope>NUCLEOTIDE SEQUENCE [LARGE SCALE GENOMIC DNA]</scope>
    <source>
        <strain evidence="9">CgM1</strain>
    </source>
</reference>
<dbReference type="GO" id="GO:0033588">
    <property type="term" value="C:elongator holoenzyme complex"/>
    <property type="evidence" value="ECO:0007669"/>
    <property type="project" value="InterPro"/>
</dbReference>
<keyword evidence="8" id="KW-0539">Nucleus</keyword>
<gene>
    <name evidence="9" type="ORF">KQX54_001705</name>
</gene>
<dbReference type="Pfam" id="PF05625">
    <property type="entry name" value="PAXNEB"/>
    <property type="match status" value="1"/>
</dbReference>
<comment type="pathway">
    <text evidence="3">tRNA modification; 5-methoxycarbonylmethyl-2-thiouridine-tRNA biosynthesis.</text>
</comment>
<comment type="subcellular location">
    <subcellularLocation>
        <location evidence="2">Cytoplasm</location>
    </subcellularLocation>
    <subcellularLocation>
        <location evidence="1">Nucleus</location>
    </subcellularLocation>
</comment>
<evidence type="ECO:0000256" key="6">
    <source>
        <dbReference type="ARBA" id="ARBA00022490"/>
    </source>
</evidence>
<comment type="similarity">
    <text evidence="4">Belongs to the ELP4 family.</text>
</comment>
<accession>A0AAV7IKQ8</accession>
<proteinExistence type="inferred from homology"/>
<evidence type="ECO:0000256" key="4">
    <source>
        <dbReference type="ARBA" id="ARBA00007573"/>
    </source>
</evidence>
<evidence type="ECO:0000256" key="3">
    <source>
        <dbReference type="ARBA" id="ARBA00005043"/>
    </source>
</evidence>
<evidence type="ECO:0000313" key="9">
    <source>
        <dbReference type="EMBL" id="KAH0551817.1"/>
    </source>
</evidence>
<evidence type="ECO:0000256" key="7">
    <source>
        <dbReference type="ARBA" id="ARBA00022694"/>
    </source>
</evidence>
<evidence type="ECO:0000256" key="5">
    <source>
        <dbReference type="ARBA" id="ARBA00020265"/>
    </source>
</evidence>
<comment type="caution">
    <text evidence="9">The sequence shown here is derived from an EMBL/GenBank/DDBJ whole genome shotgun (WGS) entry which is preliminary data.</text>
</comment>
<dbReference type="AlphaFoldDB" id="A0AAV7IKQ8"/>
<dbReference type="GO" id="GO:0002098">
    <property type="term" value="P:tRNA wobble uridine modification"/>
    <property type="evidence" value="ECO:0007669"/>
    <property type="project" value="InterPro"/>
</dbReference>
<dbReference type="PANTHER" id="PTHR12896:SF1">
    <property type="entry name" value="ELONGATOR COMPLEX PROTEIN 4"/>
    <property type="match status" value="1"/>
</dbReference>
<evidence type="ECO:0000256" key="1">
    <source>
        <dbReference type="ARBA" id="ARBA00004123"/>
    </source>
</evidence>
<keyword evidence="6" id="KW-0963">Cytoplasm</keyword>
<evidence type="ECO:0000313" key="10">
    <source>
        <dbReference type="Proteomes" id="UP000826195"/>
    </source>
</evidence>
<dbReference type="InterPro" id="IPR027417">
    <property type="entry name" value="P-loop_NTPase"/>
</dbReference>
<dbReference type="Gene3D" id="3.40.50.300">
    <property type="entry name" value="P-loop containing nucleotide triphosphate hydrolases"/>
    <property type="match status" value="1"/>
</dbReference>
<protein>
    <recommendedName>
        <fullName evidence="5">Elongator complex protein 4</fullName>
    </recommendedName>
</protein>
<dbReference type="GO" id="GO:0005737">
    <property type="term" value="C:cytoplasm"/>
    <property type="evidence" value="ECO:0007669"/>
    <property type="project" value="UniProtKB-SubCell"/>
</dbReference>
<evidence type="ECO:0000256" key="2">
    <source>
        <dbReference type="ARBA" id="ARBA00004496"/>
    </source>
</evidence>
<dbReference type="CDD" id="cd19494">
    <property type="entry name" value="Elp4"/>
    <property type="match status" value="1"/>
</dbReference>
<keyword evidence="10" id="KW-1185">Reference proteome</keyword>
<dbReference type="EMBL" id="JAHXZJ010001492">
    <property type="protein sequence ID" value="KAH0551817.1"/>
    <property type="molecule type" value="Genomic_DNA"/>
</dbReference>
<name>A0AAV7IKQ8_COTGL</name>
<dbReference type="InterPro" id="IPR008728">
    <property type="entry name" value="Elongator_complex_protein_4"/>
</dbReference>